<keyword evidence="11" id="KW-1185">Reference proteome</keyword>
<dbReference type="InterPro" id="IPR003593">
    <property type="entry name" value="AAA+_ATPase"/>
</dbReference>
<dbReference type="CDD" id="cd03257">
    <property type="entry name" value="ABC_NikE_OppD_transporters"/>
    <property type="match status" value="2"/>
</dbReference>
<protein>
    <recommendedName>
        <fullName evidence="9">ABC transporter domain-containing protein</fullName>
    </recommendedName>
</protein>
<dbReference type="PANTHER" id="PTHR43297">
    <property type="entry name" value="OLIGOPEPTIDE TRANSPORT ATP-BINDING PROTEIN APPD"/>
    <property type="match status" value="1"/>
</dbReference>
<accession>A0A5J6N736</accession>
<dbReference type="Pfam" id="PF08352">
    <property type="entry name" value="oligo_HPY"/>
    <property type="match status" value="2"/>
</dbReference>
<proteinExistence type="inferred from homology"/>
<dbReference type="InterPro" id="IPR017871">
    <property type="entry name" value="ABC_transporter-like_CS"/>
</dbReference>
<dbReference type="InterPro" id="IPR003439">
    <property type="entry name" value="ABC_transporter-like_ATP-bd"/>
</dbReference>
<dbReference type="NCBIfam" id="NF007739">
    <property type="entry name" value="PRK10419.1"/>
    <property type="match status" value="2"/>
</dbReference>
<dbReference type="GO" id="GO:0005886">
    <property type="term" value="C:plasma membrane"/>
    <property type="evidence" value="ECO:0007669"/>
    <property type="project" value="UniProtKB-SubCell"/>
</dbReference>
<feature type="domain" description="ABC transporter" evidence="9">
    <location>
        <begin position="351"/>
        <end position="603"/>
    </location>
</feature>
<gene>
    <name evidence="10" type="ORF">FRZ61_45010</name>
</gene>
<evidence type="ECO:0000256" key="4">
    <source>
        <dbReference type="ARBA" id="ARBA00022475"/>
    </source>
</evidence>
<dbReference type="InterPro" id="IPR050388">
    <property type="entry name" value="ABC_Ni/Peptide_Import"/>
</dbReference>
<dbReference type="PANTHER" id="PTHR43297:SF2">
    <property type="entry name" value="DIPEPTIDE TRANSPORT ATP-BINDING PROTEIN DPPD"/>
    <property type="match status" value="1"/>
</dbReference>
<keyword evidence="7" id="KW-0472">Membrane</keyword>
<dbReference type="KEGG" id="hadh:FRZ61_45010"/>
<keyword evidence="3" id="KW-0813">Transport</keyword>
<name>A0A5J6N736_9PROT</name>
<evidence type="ECO:0000313" key="11">
    <source>
        <dbReference type="Proteomes" id="UP000325797"/>
    </source>
</evidence>
<dbReference type="EMBL" id="CP042582">
    <property type="protein sequence ID" value="QEX24560.1"/>
    <property type="molecule type" value="Genomic_DNA"/>
</dbReference>
<dbReference type="Pfam" id="PF00005">
    <property type="entry name" value="ABC_tran"/>
    <property type="match status" value="2"/>
</dbReference>
<feature type="region of interest" description="Disordered" evidence="8">
    <location>
        <begin position="676"/>
        <end position="699"/>
    </location>
</feature>
<dbReference type="PROSITE" id="PS50893">
    <property type="entry name" value="ABC_TRANSPORTER_2"/>
    <property type="match status" value="2"/>
</dbReference>
<keyword evidence="6" id="KW-0067">ATP-binding</keyword>
<organism evidence="10 11">
    <name type="scientific">Hypericibacter adhaerens</name>
    <dbReference type="NCBI Taxonomy" id="2602016"/>
    <lineage>
        <taxon>Bacteria</taxon>
        <taxon>Pseudomonadati</taxon>
        <taxon>Pseudomonadota</taxon>
        <taxon>Alphaproteobacteria</taxon>
        <taxon>Rhodospirillales</taxon>
        <taxon>Dongiaceae</taxon>
        <taxon>Hypericibacter</taxon>
    </lineage>
</organism>
<feature type="domain" description="ABC transporter" evidence="9">
    <location>
        <begin position="8"/>
        <end position="259"/>
    </location>
</feature>
<dbReference type="NCBIfam" id="NF008453">
    <property type="entry name" value="PRK11308.1"/>
    <property type="match status" value="2"/>
</dbReference>
<keyword evidence="4" id="KW-1003">Cell membrane</keyword>
<dbReference type="InterPro" id="IPR027417">
    <property type="entry name" value="P-loop_NTPase"/>
</dbReference>
<keyword evidence="5" id="KW-0547">Nucleotide-binding</keyword>
<dbReference type="InterPro" id="IPR013563">
    <property type="entry name" value="Oligopep_ABC_C"/>
</dbReference>
<sequence length="699" mass="76053">MSEPEILLRAVDLQVSYRQQEGWLPVLHRVNFAIRRGETFGLVGESGCGKSTVALQLLGYRHPSARVEGGHIEFGGRDLLTLPRRELDRIRGDRISFVPQNPTTALNPGMRVGDQVVEILRLHKRVADAAQALARVTELFGLVGLPTPRALLGRYPHQLSGGQQQRVCIAMALACDPDLVVLDEPTTGLDVTTQEQIVELLIDLRQRIGLSMLYVTHDLGLLSQIADRVGVMYAGHMVEIAPVAELFHQPRHPYTRGLIGSIPRIDRPDEPAARPLRGLLRRNELPAGCPFQPRCDFAEASCAVNHQTLDRVAPGHEVACQRWRALLAPAVAAAGEAAAPRATVEPEPPLLALDHLSIAYGATGGALSRFLGAAPFVAVRDVNLAIGQGETLALVGESGSGKSTVARAVSGLLRPHDGQVLLRGQKLAGLVRERSGDQRREIQYIFQNPDASLNPRAKIGTILARPLEMFFDLDRRATRERVLEALADVRLDAGYADRYADQLSGGERQRVAIARALIARPTLLLCDEVLSALDVSVQANVLDLLRRLRSEHQVAMLFISHDLAVVRSIADKVGVLFQGQLMQLGRTEDIFAPPFHPYTHSLLMAVPDPDRPRRSMPAARRVAARPAMATGCPYAGRCAWQPGPVCETATPPWRKTGRGAAIYCHLPLDELAARARWTPSEATAPSPGASPSPSPRSLA</sequence>
<dbReference type="Gene3D" id="3.40.50.300">
    <property type="entry name" value="P-loop containing nucleotide triphosphate hydrolases"/>
    <property type="match status" value="2"/>
</dbReference>
<evidence type="ECO:0000259" key="9">
    <source>
        <dbReference type="PROSITE" id="PS50893"/>
    </source>
</evidence>
<dbReference type="GO" id="GO:0016887">
    <property type="term" value="F:ATP hydrolysis activity"/>
    <property type="evidence" value="ECO:0007669"/>
    <property type="project" value="InterPro"/>
</dbReference>
<evidence type="ECO:0000256" key="2">
    <source>
        <dbReference type="ARBA" id="ARBA00005417"/>
    </source>
</evidence>
<dbReference type="OrthoDB" id="9802264at2"/>
<evidence type="ECO:0000256" key="3">
    <source>
        <dbReference type="ARBA" id="ARBA00022448"/>
    </source>
</evidence>
<reference evidence="10 11" key="1">
    <citation type="submission" date="2019-08" db="EMBL/GenBank/DDBJ databases">
        <title>Hyperibacter terrae gen. nov., sp. nov. and Hyperibacter viscosus sp. nov., two new members in the family Rhodospirillaceae isolated from the rhizosphere of Hypericum perforatum.</title>
        <authorList>
            <person name="Noviana Z."/>
        </authorList>
    </citation>
    <scope>NUCLEOTIDE SEQUENCE [LARGE SCALE GENOMIC DNA]</scope>
    <source>
        <strain evidence="10 11">R5959</strain>
    </source>
</reference>
<dbReference type="GO" id="GO:0055085">
    <property type="term" value="P:transmembrane transport"/>
    <property type="evidence" value="ECO:0007669"/>
    <property type="project" value="UniProtKB-ARBA"/>
</dbReference>
<feature type="compositionally biased region" description="Pro residues" evidence="8">
    <location>
        <begin position="688"/>
        <end position="699"/>
    </location>
</feature>
<comment type="similarity">
    <text evidence="2">Belongs to the ABC transporter superfamily.</text>
</comment>
<evidence type="ECO:0000256" key="8">
    <source>
        <dbReference type="SAM" id="MobiDB-lite"/>
    </source>
</evidence>
<comment type="subcellular location">
    <subcellularLocation>
        <location evidence="1">Cell inner membrane</location>
        <topology evidence="1">Peripheral membrane protein</topology>
    </subcellularLocation>
</comment>
<evidence type="ECO:0000256" key="7">
    <source>
        <dbReference type="ARBA" id="ARBA00023136"/>
    </source>
</evidence>
<evidence type="ECO:0000256" key="1">
    <source>
        <dbReference type="ARBA" id="ARBA00004417"/>
    </source>
</evidence>
<dbReference type="GO" id="GO:0005524">
    <property type="term" value="F:ATP binding"/>
    <property type="evidence" value="ECO:0007669"/>
    <property type="project" value="UniProtKB-KW"/>
</dbReference>
<dbReference type="GO" id="GO:0015833">
    <property type="term" value="P:peptide transport"/>
    <property type="evidence" value="ECO:0007669"/>
    <property type="project" value="InterPro"/>
</dbReference>
<dbReference type="RefSeq" id="WP_151119827.1">
    <property type="nucleotide sequence ID" value="NZ_CP042582.1"/>
</dbReference>
<evidence type="ECO:0000256" key="5">
    <source>
        <dbReference type="ARBA" id="ARBA00022741"/>
    </source>
</evidence>
<dbReference type="AlphaFoldDB" id="A0A5J6N736"/>
<dbReference type="SUPFAM" id="SSF52540">
    <property type="entry name" value="P-loop containing nucleoside triphosphate hydrolases"/>
    <property type="match status" value="2"/>
</dbReference>
<dbReference type="PROSITE" id="PS00211">
    <property type="entry name" value="ABC_TRANSPORTER_1"/>
    <property type="match status" value="2"/>
</dbReference>
<dbReference type="SMART" id="SM00382">
    <property type="entry name" value="AAA"/>
    <property type="match status" value="2"/>
</dbReference>
<evidence type="ECO:0000256" key="6">
    <source>
        <dbReference type="ARBA" id="ARBA00022840"/>
    </source>
</evidence>
<evidence type="ECO:0000313" key="10">
    <source>
        <dbReference type="EMBL" id="QEX24560.1"/>
    </source>
</evidence>
<dbReference type="NCBIfam" id="TIGR01727">
    <property type="entry name" value="oligo_HPY"/>
    <property type="match status" value="2"/>
</dbReference>
<dbReference type="Proteomes" id="UP000325797">
    <property type="component" value="Chromosome"/>
</dbReference>
<dbReference type="FunFam" id="3.40.50.300:FF:000016">
    <property type="entry name" value="Oligopeptide ABC transporter ATP-binding component"/>
    <property type="match status" value="1"/>
</dbReference>